<dbReference type="GO" id="GO:0003700">
    <property type="term" value="F:DNA-binding transcription factor activity"/>
    <property type="evidence" value="ECO:0007669"/>
    <property type="project" value="TreeGrafter"/>
</dbReference>
<evidence type="ECO:0000259" key="6">
    <source>
        <dbReference type="PROSITE" id="PS50977"/>
    </source>
</evidence>
<dbReference type="EMBL" id="JAHHHV010000030">
    <property type="protein sequence ID" value="MBW4465108.1"/>
    <property type="molecule type" value="Genomic_DNA"/>
</dbReference>
<evidence type="ECO:0000313" key="8">
    <source>
        <dbReference type="Proteomes" id="UP000707356"/>
    </source>
</evidence>
<evidence type="ECO:0000256" key="1">
    <source>
        <dbReference type="ARBA" id="ARBA00022491"/>
    </source>
</evidence>
<name>A0A951P9G2_9CYAN</name>
<evidence type="ECO:0000313" key="7">
    <source>
        <dbReference type="EMBL" id="MBW4465108.1"/>
    </source>
</evidence>
<evidence type="ECO:0000256" key="5">
    <source>
        <dbReference type="PROSITE-ProRule" id="PRU00335"/>
    </source>
</evidence>
<accession>A0A951P9G2</accession>
<keyword evidence="1" id="KW-0678">Repressor</keyword>
<dbReference type="PROSITE" id="PS01081">
    <property type="entry name" value="HTH_TETR_1"/>
    <property type="match status" value="1"/>
</dbReference>
<dbReference type="Pfam" id="PF00440">
    <property type="entry name" value="TetR_N"/>
    <property type="match status" value="1"/>
</dbReference>
<dbReference type="SUPFAM" id="SSF46689">
    <property type="entry name" value="Homeodomain-like"/>
    <property type="match status" value="1"/>
</dbReference>
<keyword evidence="2" id="KW-0805">Transcription regulation</keyword>
<evidence type="ECO:0000256" key="2">
    <source>
        <dbReference type="ARBA" id="ARBA00023015"/>
    </source>
</evidence>
<evidence type="ECO:0000256" key="4">
    <source>
        <dbReference type="ARBA" id="ARBA00023163"/>
    </source>
</evidence>
<dbReference type="InterPro" id="IPR009057">
    <property type="entry name" value="Homeodomain-like_sf"/>
</dbReference>
<dbReference type="PROSITE" id="PS50977">
    <property type="entry name" value="HTH_TETR_2"/>
    <property type="match status" value="1"/>
</dbReference>
<proteinExistence type="predicted"/>
<dbReference type="PANTHER" id="PTHR30055">
    <property type="entry name" value="HTH-TYPE TRANSCRIPTIONAL REGULATOR RUTR"/>
    <property type="match status" value="1"/>
</dbReference>
<gene>
    <name evidence="7" type="ORF">KME07_06665</name>
</gene>
<feature type="domain" description="HTH tetR-type" evidence="6">
    <location>
        <begin position="4"/>
        <end position="64"/>
    </location>
</feature>
<dbReference type="Proteomes" id="UP000707356">
    <property type="component" value="Unassembled WGS sequence"/>
</dbReference>
<dbReference type="InterPro" id="IPR023772">
    <property type="entry name" value="DNA-bd_HTH_TetR-type_CS"/>
</dbReference>
<organism evidence="7 8">
    <name type="scientific">Pegethrix bostrychoides GSE-TBD4-15B</name>
    <dbReference type="NCBI Taxonomy" id="2839662"/>
    <lineage>
        <taxon>Bacteria</taxon>
        <taxon>Bacillati</taxon>
        <taxon>Cyanobacteriota</taxon>
        <taxon>Cyanophyceae</taxon>
        <taxon>Oculatellales</taxon>
        <taxon>Oculatellaceae</taxon>
        <taxon>Pegethrix</taxon>
    </lineage>
</organism>
<protein>
    <submittedName>
        <fullName evidence="7">TetR family transcriptional regulator</fullName>
    </submittedName>
</protein>
<dbReference type="InterPro" id="IPR039538">
    <property type="entry name" value="BetI_C"/>
</dbReference>
<dbReference type="SUPFAM" id="SSF48498">
    <property type="entry name" value="Tetracyclin repressor-like, C-terminal domain"/>
    <property type="match status" value="1"/>
</dbReference>
<feature type="DNA-binding region" description="H-T-H motif" evidence="5">
    <location>
        <begin position="27"/>
        <end position="46"/>
    </location>
</feature>
<dbReference type="Gene3D" id="1.10.357.10">
    <property type="entry name" value="Tetracycline Repressor, domain 2"/>
    <property type="match status" value="1"/>
</dbReference>
<dbReference type="InterPro" id="IPR001647">
    <property type="entry name" value="HTH_TetR"/>
</dbReference>
<dbReference type="PANTHER" id="PTHR30055:SF234">
    <property type="entry name" value="HTH-TYPE TRANSCRIPTIONAL REGULATOR BETI"/>
    <property type="match status" value="1"/>
</dbReference>
<dbReference type="InterPro" id="IPR036271">
    <property type="entry name" value="Tet_transcr_reg_TetR-rel_C_sf"/>
</dbReference>
<keyword evidence="4" id="KW-0804">Transcription</keyword>
<reference evidence="7" key="2">
    <citation type="journal article" date="2022" name="Microbiol. Resour. Announc.">
        <title>Metagenome Sequencing to Explore Phylogenomics of Terrestrial Cyanobacteria.</title>
        <authorList>
            <person name="Ward R.D."/>
            <person name="Stajich J.E."/>
            <person name="Johansen J.R."/>
            <person name="Huntemann M."/>
            <person name="Clum A."/>
            <person name="Foster B."/>
            <person name="Foster B."/>
            <person name="Roux S."/>
            <person name="Palaniappan K."/>
            <person name="Varghese N."/>
            <person name="Mukherjee S."/>
            <person name="Reddy T.B.K."/>
            <person name="Daum C."/>
            <person name="Copeland A."/>
            <person name="Chen I.A."/>
            <person name="Ivanova N.N."/>
            <person name="Kyrpides N.C."/>
            <person name="Shapiro N."/>
            <person name="Eloe-Fadrosh E.A."/>
            <person name="Pietrasiak N."/>
        </authorList>
    </citation>
    <scope>NUCLEOTIDE SEQUENCE</scope>
    <source>
        <strain evidence="7">GSE-TBD4-15B</strain>
    </source>
</reference>
<dbReference type="InterPro" id="IPR050109">
    <property type="entry name" value="HTH-type_TetR-like_transc_reg"/>
</dbReference>
<dbReference type="AlphaFoldDB" id="A0A951P9G2"/>
<dbReference type="Pfam" id="PF13977">
    <property type="entry name" value="TetR_C_6"/>
    <property type="match status" value="1"/>
</dbReference>
<sequence>MSYDDRRIEVANAAWRVIVREGLDRTSMRAIAQELGSSTGVVTHYFRDKEELILFALERVFENTLEDMKAYDQGRQGIDRLEQMILTALPLEVTDKADWKVWVAFLGYSIGREHLVQEHQKRYAFLRQIISQALADLQTANLIRADLDVTLEANALIALVDGIGTGVIICPEQFSAEQQQYLVRRHINSLLTSS</sequence>
<dbReference type="GO" id="GO:0000976">
    <property type="term" value="F:transcription cis-regulatory region binding"/>
    <property type="evidence" value="ECO:0007669"/>
    <property type="project" value="TreeGrafter"/>
</dbReference>
<comment type="caution">
    <text evidence="7">The sequence shown here is derived from an EMBL/GenBank/DDBJ whole genome shotgun (WGS) entry which is preliminary data.</text>
</comment>
<evidence type="ECO:0000256" key="3">
    <source>
        <dbReference type="ARBA" id="ARBA00023125"/>
    </source>
</evidence>
<keyword evidence="3 5" id="KW-0238">DNA-binding</keyword>
<reference evidence="7" key="1">
    <citation type="submission" date="2021-05" db="EMBL/GenBank/DDBJ databases">
        <authorList>
            <person name="Pietrasiak N."/>
            <person name="Ward R."/>
            <person name="Stajich J.E."/>
            <person name="Kurbessoian T."/>
        </authorList>
    </citation>
    <scope>NUCLEOTIDE SEQUENCE</scope>
    <source>
        <strain evidence="7">GSE-TBD4-15B</strain>
    </source>
</reference>